<feature type="transmembrane region" description="Helical" evidence="2">
    <location>
        <begin position="1810"/>
        <end position="1829"/>
    </location>
</feature>
<feature type="transmembrane region" description="Helical" evidence="2">
    <location>
        <begin position="1981"/>
        <end position="2003"/>
    </location>
</feature>
<dbReference type="Pfam" id="PF18759">
    <property type="entry name" value="Plavaka"/>
    <property type="match status" value="2"/>
</dbReference>
<feature type="compositionally biased region" description="Basic and acidic residues" evidence="1">
    <location>
        <begin position="1494"/>
        <end position="1533"/>
    </location>
</feature>
<feature type="region of interest" description="Disordered" evidence="1">
    <location>
        <begin position="1358"/>
        <end position="1434"/>
    </location>
</feature>
<dbReference type="Pfam" id="PF20722">
    <property type="entry name" value="DUF6830"/>
    <property type="match status" value="1"/>
</dbReference>
<dbReference type="InterPro" id="IPR049233">
    <property type="entry name" value="DUF6830"/>
</dbReference>
<evidence type="ECO:0000259" key="4">
    <source>
        <dbReference type="Pfam" id="PF20722"/>
    </source>
</evidence>
<feature type="region of interest" description="Disordered" evidence="1">
    <location>
        <begin position="1450"/>
        <end position="1536"/>
    </location>
</feature>
<feature type="region of interest" description="Disordered" evidence="1">
    <location>
        <begin position="691"/>
        <end position="726"/>
    </location>
</feature>
<evidence type="ECO:0000256" key="1">
    <source>
        <dbReference type="SAM" id="MobiDB-lite"/>
    </source>
</evidence>
<evidence type="ECO:0000313" key="5">
    <source>
        <dbReference type="EMBL" id="KAF8416854.1"/>
    </source>
</evidence>
<gene>
    <name evidence="5" type="ORF">L210DRAFT_3511591</name>
</gene>
<feature type="compositionally biased region" description="Basic and acidic residues" evidence="1">
    <location>
        <begin position="1054"/>
        <end position="1063"/>
    </location>
</feature>
<evidence type="ECO:0000259" key="3">
    <source>
        <dbReference type="Pfam" id="PF20149"/>
    </source>
</evidence>
<feature type="compositionally biased region" description="Polar residues" evidence="1">
    <location>
        <begin position="1367"/>
        <end position="1376"/>
    </location>
</feature>
<sequence length="2023" mass="224707">MLESAQERVSPLASISASPPPSLAGSTLGEQICLEEDCDNRASYDSIMDSQYESQKTDSLFEKTGHWNSVCSSDSTFFEEHPGNDAVKLPRYRPISSISIHRPPNEVNVAYVLLLGPRLGAGGGWETEVVSLTNEEVDTKLDEGPVPSHPSSPEFPVPNGDQDFFQQQPGPEDFVPLVPAETEDCIGRVVDMHPNPSSVFDHGETFLARFKQDPYSDHRHHNLYYPFASLDDWEMANFLLKSKLSMKLIDEFLSLWMVRQMSLSFRTVKDLRAQAELLPSGPRWKFEVVPTVHPTKQPVHLYYQDALECIELLFNHPFFADKIDFTPFRLFTTAERVVRVYTEWMSSNSAWEMQSQIPAGGTLCGVIISSDKTNITRIAGGGVAHPLLISLANIKMSVRNKGSSHAFLLLALLPIARFTHPKKRMCSVLDTQAAMMGCICGLTSHVTMATYKNYGDAQRHESRTTAVTLSQLASIDCNPLLVEEYFTACALFRLSGVSHPYWRDWPFTEPSRFFTPEGLHHWHGEFWSHDIQWCIRGLGDAEIDFRFSIIPPITGLRRFPTGITTLKQVCGRTKRNVQRFLVVIIAGTMSPDVVIATRALMEFHYMSQAPSLTSASCDQIKAALQEFHHHKNAIIESGLRRGPTTGAILEHWRIPKLELLQSVAPSIEQVGSPLQWSADTTKHAHIEVVKDPASMTNNQNYSTLSTISSQPNDSGEAGKEEGDGDEYDDVGDVLSDLWTSQCKQTNFFAVAAQHLASVTSYPRPLHTFSIGSTAFHLNYNPSLHHVPINNIATMFNLPDLHLALADYVKREGEFAQNFHKFGPRRSGEGAYLPFTELQVWYKVRLQQKCYHDPSVVAPAFTVHACPPNHSSKHSGQYDFAIMNADEGCVWPSSGLQGHTVVNVRLIMCPASPKGLIGPFSNQFLMYAQRFDIVPQGNNEVKRTTGLHLRSFALDLFTFLSGMAGQRQSSRNARQSSVDMAPDDNSAAQARPSRRTARANAGTGGRADQLEVIGRTLERPSRTTRPMTTVPQDAPVNPMAPTPVVRKKKAGGKRNVKDPARLFDEPEPLVPQPSGPATGVPVRIPAQGSPDSRFGFKLQPPPRPTYVGSQGLHAYQNRHGKSLTTATAKGNHHRRAANTASSSPSHSKQCPSRPRAALALGHSSLSELSEEPEEQDDEYQLEDKQLDPDLYHCPSDNDLYATTDNCHQASIKSSVSFRICPSVVRETSMTLQGQRCDRFRMQSGLFSLRLRKKVPLVVVCKMTTMSANPSLSLMNVNHLSLVITLSMSSVKSILLPTSSIKAVLLPTLSVKTILLSTLSVKTIPFPLLSLGLNLPLTSSIKTIPLPIVKLISEDNRTIQPLHGLSPQRPASSSSGQKTAPRDLPSRRNLSPPHLSSHNSAAHRTQAQALPLPPISHEISQNPIDSGAEVSHHPGDEQVGVTYDLLARHHVTNRCPRSPSPGYLDDVDNGRRRRAPKKPRNAENEQECEAEQTQAEARKEDEGRGKEKDKQQDGDGEQGKKLAARSKDKDKDTSSKDTNISFYPKRWRGLLDLAKARMLEVAIDGRCSEVLHEVIAYYKTQNWELERVHFDYSEYILSIERACADFDLKKEVAKNLRVDYDIFPSKNAKTAEERTMQIKSKAVELLSSAAYLRGDVDANVCNFAHHGLQQPCLAFFYSNSKKALRQFTEFQPHMPYKTLTLVGAIVYGLLDGLREYGNDQLAFENTSWSVIQSAQQQLNESLTNLLGNDYHGSKLNAMLEDWAQTGMTGFKAKTQVAERSLSWLGKVQVVDSFADPIANGALAEVVTAKARWYWLTASLLIVWSAALVWAAQLQGDLQMSSLLSGQFYEVLWDDRPRGRWLAKDLQANGSPREPLPRSSLLTSAVADWALVVQDSFPWATFLGQSICPKLAITQVLGLHHTLLGVAAAQCLCVPCAQWSIRPRCILHVMSMSLTLILAARPHIRHTIFHVMSTSFSLIVVPRPHMFSLLCTSVATILTLWLYLLLRASVRRPIRIGQVSIPSIGA</sequence>
<feature type="compositionally biased region" description="Polar residues" evidence="1">
    <location>
        <begin position="694"/>
        <end position="712"/>
    </location>
</feature>
<comment type="caution">
    <text evidence="5">The sequence shown here is derived from an EMBL/GenBank/DDBJ whole genome shotgun (WGS) entry which is preliminary data.</text>
</comment>
<feature type="transmembrane region" description="Helical" evidence="2">
    <location>
        <begin position="1942"/>
        <end position="1961"/>
    </location>
</feature>
<protein>
    <submittedName>
        <fullName evidence="5">Uncharacterized protein</fullName>
    </submittedName>
</protein>
<dbReference type="Pfam" id="PF20149">
    <property type="entry name" value="DUF6532"/>
    <property type="match status" value="1"/>
</dbReference>
<feature type="compositionally biased region" description="Pro residues" evidence="1">
    <location>
        <begin position="147"/>
        <end position="156"/>
    </location>
</feature>
<feature type="compositionally biased region" description="Polar residues" evidence="1">
    <location>
        <begin position="1392"/>
        <end position="1406"/>
    </location>
</feature>
<dbReference type="InterPro" id="IPR045341">
    <property type="entry name" value="DUF6532"/>
</dbReference>
<keyword evidence="2" id="KW-0812">Transmembrane</keyword>
<proteinExistence type="predicted"/>
<dbReference type="InterPro" id="IPR041078">
    <property type="entry name" value="Plavaka"/>
</dbReference>
<feature type="region of interest" description="Disordered" evidence="1">
    <location>
        <begin position="140"/>
        <end position="160"/>
    </location>
</feature>
<evidence type="ECO:0000313" key="6">
    <source>
        <dbReference type="Proteomes" id="UP001194468"/>
    </source>
</evidence>
<feature type="domain" description="DUF6830" evidence="4">
    <location>
        <begin position="746"/>
        <end position="901"/>
    </location>
</feature>
<reference evidence="5" key="1">
    <citation type="submission" date="2019-10" db="EMBL/GenBank/DDBJ databases">
        <authorList>
            <consortium name="DOE Joint Genome Institute"/>
            <person name="Kuo A."/>
            <person name="Miyauchi S."/>
            <person name="Kiss E."/>
            <person name="Drula E."/>
            <person name="Kohler A."/>
            <person name="Sanchez-Garcia M."/>
            <person name="Andreopoulos B."/>
            <person name="Barry K.W."/>
            <person name="Bonito G."/>
            <person name="Buee M."/>
            <person name="Carver A."/>
            <person name="Chen C."/>
            <person name="Cichocki N."/>
            <person name="Clum A."/>
            <person name="Culley D."/>
            <person name="Crous P.W."/>
            <person name="Fauchery L."/>
            <person name="Girlanda M."/>
            <person name="Hayes R."/>
            <person name="Keri Z."/>
            <person name="LaButti K."/>
            <person name="Lipzen A."/>
            <person name="Lombard V."/>
            <person name="Magnuson J."/>
            <person name="Maillard F."/>
            <person name="Morin E."/>
            <person name="Murat C."/>
            <person name="Nolan M."/>
            <person name="Ohm R."/>
            <person name="Pangilinan J."/>
            <person name="Pereira M."/>
            <person name="Perotto S."/>
            <person name="Peter M."/>
            <person name="Riley R."/>
            <person name="Sitrit Y."/>
            <person name="Stielow B."/>
            <person name="Szollosi G."/>
            <person name="Zifcakova L."/>
            <person name="Stursova M."/>
            <person name="Spatafora J.W."/>
            <person name="Tedersoo L."/>
            <person name="Vaario L.-M."/>
            <person name="Yamada A."/>
            <person name="Yan M."/>
            <person name="Wang P."/>
            <person name="Xu J."/>
            <person name="Bruns T."/>
            <person name="Baldrian P."/>
            <person name="Vilgalys R."/>
            <person name="Henrissat B."/>
            <person name="Grigoriev I.V."/>
            <person name="Hibbett D."/>
            <person name="Nagy L.G."/>
            <person name="Martin F.M."/>
        </authorList>
    </citation>
    <scope>NUCLEOTIDE SEQUENCE</scope>
    <source>
        <strain evidence="5">BED1</strain>
    </source>
</reference>
<feature type="domain" description="DUF6532" evidence="3">
    <location>
        <begin position="1605"/>
        <end position="1727"/>
    </location>
</feature>
<feature type="compositionally biased region" description="Low complexity" evidence="1">
    <location>
        <begin position="1140"/>
        <end position="1151"/>
    </location>
</feature>
<feature type="region of interest" description="Disordered" evidence="1">
    <location>
        <begin position="965"/>
        <end position="1109"/>
    </location>
</feature>
<dbReference type="EMBL" id="WHUW01000240">
    <property type="protein sequence ID" value="KAF8416854.1"/>
    <property type="molecule type" value="Genomic_DNA"/>
</dbReference>
<feature type="compositionally biased region" description="Basic residues" evidence="1">
    <location>
        <begin position="1044"/>
        <end position="1053"/>
    </location>
</feature>
<feature type="region of interest" description="Disordered" evidence="1">
    <location>
        <begin position="1"/>
        <end position="28"/>
    </location>
</feature>
<accession>A0AAD4BB46</accession>
<evidence type="ECO:0000256" key="2">
    <source>
        <dbReference type="SAM" id="Phobius"/>
    </source>
</evidence>
<feature type="region of interest" description="Disordered" evidence="1">
    <location>
        <begin position="1126"/>
        <end position="1155"/>
    </location>
</feature>
<keyword evidence="2" id="KW-1133">Transmembrane helix</keyword>
<organism evidence="5 6">
    <name type="scientific">Boletus edulis BED1</name>
    <dbReference type="NCBI Taxonomy" id="1328754"/>
    <lineage>
        <taxon>Eukaryota</taxon>
        <taxon>Fungi</taxon>
        <taxon>Dikarya</taxon>
        <taxon>Basidiomycota</taxon>
        <taxon>Agaricomycotina</taxon>
        <taxon>Agaricomycetes</taxon>
        <taxon>Agaricomycetidae</taxon>
        <taxon>Boletales</taxon>
        <taxon>Boletineae</taxon>
        <taxon>Boletaceae</taxon>
        <taxon>Boletoideae</taxon>
        <taxon>Boletus</taxon>
    </lineage>
</organism>
<feature type="compositionally biased region" description="Low complexity" evidence="1">
    <location>
        <begin position="965"/>
        <end position="976"/>
    </location>
</feature>
<feature type="compositionally biased region" description="Low complexity" evidence="1">
    <location>
        <begin position="10"/>
        <end position="28"/>
    </location>
</feature>
<dbReference type="Proteomes" id="UP001194468">
    <property type="component" value="Unassembled WGS sequence"/>
</dbReference>
<keyword evidence="6" id="KW-1185">Reference proteome</keyword>
<name>A0AAD4BB46_BOLED</name>
<reference evidence="5" key="2">
    <citation type="journal article" date="2020" name="Nat. Commun.">
        <title>Large-scale genome sequencing of mycorrhizal fungi provides insights into the early evolution of symbiotic traits.</title>
        <authorList>
            <person name="Miyauchi S."/>
            <person name="Kiss E."/>
            <person name="Kuo A."/>
            <person name="Drula E."/>
            <person name="Kohler A."/>
            <person name="Sanchez-Garcia M."/>
            <person name="Morin E."/>
            <person name="Andreopoulos B."/>
            <person name="Barry K.W."/>
            <person name="Bonito G."/>
            <person name="Buee M."/>
            <person name="Carver A."/>
            <person name="Chen C."/>
            <person name="Cichocki N."/>
            <person name="Clum A."/>
            <person name="Culley D."/>
            <person name="Crous P.W."/>
            <person name="Fauchery L."/>
            <person name="Girlanda M."/>
            <person name="Hayes R.D."/>
            <person name="Keri Z."/>
            <person name="LaButti K."/>
            <person name="Lipzen A."/>
            <person name="Lombard V."/>
            <person name="Magnuson J."/>
            <person name="Maillard F."/>
            <person name="Murat C."/>
            <person name="Nolan M."/>
            <person name="Ohm R.A."/>
            <person name="Pangilinan J."/>
            <person name="Pereira M.F."/>
            <person name="Perotto S."/>
            <person name="Peter M."/>
            <person name="Pfister S."/>
            <person name="Riley R."/>
            <person name="Sitrit Y."/>
            <person name="Stielow J.B."/>
            <person name="Szollosi G."/>
            <person name="Zifcakova L."/>
            <person name="Stursova M."/>
            <person name="Spatafora J.W."/>
            <person name="Tedersoo L."/>
            <person name="Vaario L.M."/>
            <person name="Yamada A."/>
            <person name="Yan M."/>
            <person name="Wang P."/>
            <person name="Xu J."/>
            <person name="Bruns T."/>
            <person name="Baldrian P."/>
            <person name="Vilgalys R."/>
            <person name="Dunand C."/>
            <person name="Henrissat B."/>
            <person name="Grigoriev I.V."/>
            <person name="Hibbett D."/>
            <person name="Nagy L.G."/>
            <person name="Martin F.M."/>
        </authorList>
    </citation>
    <scope>NUCLEOTIDE SEQUENCE</scope>
    <source>
        <strain evidence="5">BED1</strain>
    </source>
</reference>
<keyword evidence="2" id="KW-0472">Membrane</keyword>